<accession>A0A7Y6I8L6</accession>
<gene>
    <name evidence="6" type="ORF">HTZ77_19940</name>
</gene>
<name>A0A7Y6I8L6_9ACTN</name>
<keyword evidence="7" id="KW-1185">Reference proteome</keyword>
<sequence length="251" mass="28215">MACTLFSLLLSGTAQASVYPIREPDLTKNKLYGTGALEPGECRERDLQDNHVPSAKRYLTAVLDCLNTSWGAHFKRAGMPFSKSRIGFITKPRRYCGHKWGKYTAATYCDKERRFLVLLDKDTLSDPEGVSLMQLAAHEYGHHIQNLTGMARAFDYYPYKGKKELNEQIRRYELQAECLSGVFVGSVWESLGRDEADWDDLVDVTRESGDEWTKASDHGKGSNMAAWLDKGFRATAPKACNTWLAPSSKVS</sequence>
<evidence type="ECO:0000256" key="5">
    <source>
        <dbReference type="SAM" id="SignalP"/>
    </source>
</evidence>
<evidence type="ECO:0000256" key="3">
    <source>
        <dbReference type="ARBA" id="ARBA00022989"/>
    </source>
</evidence>
<comment type="subcellular location">
    <subcellularLocation>
        <location evidence="1">Membrane</location>
        <topology evidence="1">Single-pass membrane protein</topology>
    </subcellularLocation>
</comment>
<keyword evidence="3" id="KW-1133">Transmembrane helix</keyword>
<feature type="chain" id="PRO_5031220302" evidence="5">
    <location>
        <begin position="17"/>
        <end position="251"/>
    </location>
</feature>
<dbReference type="RefSeq" id="WP_175591116.1">
    <property type="nucleotide sequence ID" value="NZ_JABWGN010000007.1"/>
</dbReference>
<protein>
    <submittedName>
        <fullName evidence="6">Neutral zinc metallopeptidase</fullName>
    </submittedName>
</protein>
<dbReference type="InterPro" id="IPR007343">
    <property type="entry name" value="Uncharacterised_pept_Zn_put"/>
</dbReference>
<dbReference type="AlphaFoldDB" id="A0A7Y6I8L6"/>
<keyword evidence="5" id="KW-0732">Signal</keyword>
<organism evidence="6 7">
    <name type="scientific">Nonomuraea montanisoli</name>
    <dbReference type="NCBI Taxonomy" id="2741721"/>
    <lineage>
        <taxon>Bacteria</taxon>
        <taxon>Bacillati</taxon>
        <taxon>Actinomycetota</taxon>
        <taxon>Actinomycetes</taxon>
        <taxon>Streptosporangiales</taxon>
        <taxon>Streptosporangiaceae</taxon>
        <taxon>Nonomuraea</taxon>
    </lineage>
</organism>
<keyword evidence="4" id="KW-0472">Membrane</keyword>
<feature type="signal peptide" evidence="5">
    <location>
        <begin position="1"/>
        <end position="16"/>
    </location>
</feature>
<dbReference type="Proteomes" id="UP000586042">
    <property type="component" value="Unassembled WGS sequence"/>
</dbReference>
<comment type="caution">
    <text evidence="6">The sequence shown here is derived from an EMBL/GenBank/DDBJ whole genome shotgun (WGS) entry which is preliminary data.</text>
</comment>
<evidence type="ECO:0000313" key="7">
    <source>
        <dbReference type="Proteomes" id="UP000586042"/>
    </source>
</evidence>
<evidence type="ECO:0000256" key="1">
    <source>
        <dbReference type="ARBA" id="ARBA00004167"/>
    </source>
</evidence>
<dbReference type="GO" id="GO:0016020">
    <property type="term" value="C:membrane"/>
    <property type="evidence" value="ECO:0007669"/>
    <property type="project" value="UniProtKB-SubCell"/>
</dbReference>
<dbReference type="PANTHER" id="PTHR30168:SF0">
    <property type="entry name" value="INNER MEMBRANE PROTEIN"/>
    <property type="match status" value="1"/>
</dbReference>
<evidence type="ECO:0000256" key="4">
    <source>
        <dbReference type="ARBA" id="ARBA00023136"/>
    </source>
</evidence>
<keyword evidence="2" id="KW-0812">Transmembrane</keyword>
<dbReference type="PANTHER" id="PTHR30168">
    <property type="entry name" value="PUTATIVE MEMBRANE PROTEIN YPFJ"/>
    <property type="match status" value="1"/>
</dbReference>
<reference evidence="6 7" key="1">
    <citation type="submission" date="2020-06" db="EMBL/GenBank/DDBJ databases">
        <title>Nonomuraea sp. SMC257, a novel actinomycete isolated from soil.</title>
        <authorList>
            <person name="Chanama M."/>
        </authorList>
    </citation>
    <scope>NUCLEOTIDE SEQUENCE [LARGE SCALE GENOMIC DNA]</scope>
    <source>
        <strain evidence="6 7">SMC257</strain>
    </source>
</reference>
<dbReference type="EMBL" id="JABWGN010000007">
    <property type="protein sequence ID" value="NUW33688.1"/>
    <property type="molecule type" value="Genomic_DNA"/>
</dbReference>
<dbReference type="Pfam" id="PF04228">
    <property type="entry name" value="Zn_peptidase"/>
    <property type="match status" value="1"/>
</dbReference>
<evidence type="ECO:0000256" key="2">
    <source>
        <dbReference type="ARBA" id="ARBA00022692"/>
    </source>
</evidence>
<proteinExistence type="predicted"/>
<evidence type="ECO:0000313" key="6">
    <source>
        <dbReference type="EMBL" id="NUW33688.1"/>
    </source>
</evidence>